<dbReference type="GO" id="GO:0015074">
    <property type="term" value="P:DNA integration"/>
    <property type="evidence" value="ECO:0007669"/>
    <property type="project" value="InterPro"/>
</dbReference>
<dbReference type="EMBL" id="BKCJ010005801">
    <property type="protein sequence ID" value="GEU68714.1"/>
    <property type="molecule type" value="Genomic_DNA"/>
</dbReference>
<gene>
    <name evidence="3" type="ORF">Tci_040692</name>
</gene>
<dbReference type="InterPro" id="IPR036397">
    <property type="entry name" value="RNaseH_sf"/>
</dbReference>
<reference evidence="3" key="1">
    <citation type="journal article" date="2019" name="Sci. Rep.">
        <title>Draft genome of Tanacetum cinerariifolium, the natural source of mosquito coil.</title>
        <authorList>
            <person name="Yamashiro T."/>
            <person name="Shiraishi A."/>
            <person name="Satake H."/>
            <person name="Nakayama K."/>
        </authorList>
    </citation>
    <scope>NUCLEOTIDE SEQUENCE</scope>
</reference>
<feature type="compositionally biased region" description="Basic residues" evidence="1">
    <location>
        <begin position="93"/>
        <end position="103"/>
    </location>
</feature>
<accession>A0A6L2M834</accession>
<feature type="domain" description="Integrase catalytic" evidence="2">
    <location>
        <begin position="180"/>
        <end position="289"/>
    </location>
</feature>
<sequence length="289" mass="32038">MPDDVSQAAPAAKTQEEPWALFTNGSSCVDGSGVRLILRSPEGVEFTYALRFQFTASNNEAEYEALIAGLRIAARIGRRTDLDDTVSGLLKRRISPRRQKGGKKAPPQGPSIRVNGGDPLQMIVPYTVVKMGGTAPGEPLTPITALWPFYKWGIDIAGPLSEGPGKVKKFIWDNIVCRFGIPGEIILDNGKQFSDNPFKDWYDKLNIIQQFASVKHPQSNGLVEELPYVLWAHRTMIKSSHGDTPFSLTYGTKAVIPIEIKMPTHRTTAVDVVNNDEELRLNLDRLEEH</sequence>
<dbReference type="InterPro" id="IPR012337">
    <property type="entry name" value="RNaseH-like_sf"/>
</dbReference>
<dbReference type="Gene3D" id="3.30.420.10">
    <property type="entry name" value="Ribonuclease H-like superfamily/Ribonuclease H"/>
    <property type="match status" value="2"/>
</dbReference>
<evidence type="ECO:0000259" key="2">
    <source>
        <dbReference type="PROSITE" id="PS50994"/>
    </source>
</evidence>
<organism evidence="3">
    <name type="scientific">Tanacetum cinerariifolium</name>
    <name type="common">Dalmatian daisy</name>
    <name type="synonym">Chrysanthemum cinerariifolium</name>
    <dbReference type="NCBI Taxonomy" id="118510"/>
    <lineage>
        <taxon>Eukaryota</taxon>
        <taxon>Viridiplantae</taxon>
        <taxon>Streptophyta</taxon>
        <taxon>Embryophyta</taxon>
        <taxon>Tracheophyta</taxon>
        <taxon>Spermatophyta</taxon>
        <taxon>Magnoliopsida</taxon>
        <taxon>eudicotyledons</taxon>
        <taxon>Gunneridae</taxon>
        <taxon>Pentapetalae</taxon>
        <taxon>asterids</taxon>
        <taxon>campanulids</taxon>
        <taxon>Asterales</taxon>
        <taxon>Asteraceae</taxon>
        <taxon>Asteroideae</taxon>
        <taxon>Anthemideae</taxon>
        <taxon>Anthemidinae</taxon>
        <taxon>Tanacetum</taxon>
    </lineage>
</organism>
<dbReference type="AlphaFoldDB" id="A0A6L2M834"/>
<dbReference type="PANTHER" id="PTHR48475">
    <property type="entry name" value="RIBONUCLEASE H"/>
    <property type="match status" value="1"/>
</dbReference>
<dbReference type="SUPFAM" id="SSF53098">
    <property type="entry name" value="Ribonuclease H-like"/>
    <property type="match status" value="2"/>
</dbReference>
<proteinExistence type="predicted"/>
<evidence type="ECO:0000256" key="1">
    <source>
        <dbReference type="SAM" id="MobiDB-lite"/>
    </source>
</evidence>
<dbReference type="PROSITE" id="PS50994">
    <property type="entry name" value="INTEGRASE"/>
    <property type="match status" value="1"/>
</dbReference>
<protein>
    <recommendedName>
        <fullName evidence="2">Integrase catalytic domain-containing protein</fullName>
    </recommendedName>
</protein>
<dbReference type="PANTHER" id="PTHR48475:SF2">
    <property type="entry name" value="RIBONUCLEASE H"/>
    <property type="match status" value="1"/>
</dbReference>
<comment type="caution">
    <text evidence="3">The sequence shown here is derived from an EMBL/GenBank/DDBJ whole genome shotgun (WGS) entry which is preliminary data.</text>
</comment>
<evidence type="ECO:0000313" key="3">
    <source>
        <dbReference type="EMBL" id="GEU68714.1"/>
    </source>
</evidence>
<name>A0A6L2M834_TANCI</name>
<feature type="region of interest" description="Disordered" evidence="1">
    <location>
        <begin position="93"/>
        <end position="116"/>
    </location>
</feature>
<dbReference type="GO" id="GO:0003676">
    <property type="term" value="F:nucleic acid binding"/>
    <property type="evidence" value="ECO:0007669"/>
    <property type="project" value="InterPro"/>
</dbReference>
<dbReference type="InterPro" id="IPR001584">
    <property type="entry name" value="Integrase_cat-core"/>
</dbReference>